<dbReference type="Proteomes" id="UP001232445">
    <property type="component" value="Unassembled WGS sequence"/>
</dbReference>
<keyword evidence="3" id="KW-1185">Reference proteome</keyword>
<dbReference type="InterPro" id="IPR048147">
    <property type="entry name" value="CBO0543-like"/>
</dbReference>
<keyword evidence="1" id="KW-0812">Transmembrane</keyword>
<accession>A0ABU0CWB6</accession>
<feature type="transmembrane region" description="Helical" evidence="1">
    <location>
        <begin position="30"/>
        <end position="49"/>
    </location>
</feature>
<dbReference type="RefSeq" id="WP_307342833.1">
    <property type="nucleotide sequence ID" value="NZ_JAUSUQ010000017.1"/>
</dbReference>
<dbReference type="NCBIfam" id="NF041644">
    <property type="entry name" value="CBO0543_fam"/>
    <property type="match status" value="1"/>
</dbReference>
<name>A0ABU0CWB6_9BACI</name>
<reference evidence="2 3" key="1">
    <citation type="submission" date="2023-07" db="EMBL/GenBank/DDBJ databases">
        <title>Genomic Encyclopedia of Type Strains, Phase IV (KMG-IV): sequencing the most valuable type-strain genomes for metagenomic binning, comparative biology and taxonomic classification.</title>
        <authorList>
            <person name="Goeker M."/>
        </authorList>
    </citation>
    <scope>NUCLEOTIDE SEQUENCE [LARGE SCALE GENOMIC DNA]</scope>
    <source>
        <strain evidence="2 3">DSM 17740</strain>
    </source>
</reference>
<gene>
    <name evidence="2" type="ORF">J2S00_003543</name>
</gene>
<feature type="transmembrane region" description="Helical" evidence="1">
    <location>
        <begin position="125"/>
        <end position="145"/>
    </location>
</feature>
<organism evidence="2 3">
    <name type="scientific">Caldalkalibacillus uzonensis</name>
    <dbReference type="NCBI Taxonomy" id="353224"/>
    <lineage>
        <taxon>Bacteria</taxon>
        <taxon>Bacillati</taxon>
        <taxon>Bacillota</taxon>
        <taxon>Bacilli</taxon>
        <taxon>Bacillales</taxon>
        <taxon>Bacillaceae</taxon>
        <taxon>Caldalkalibacillus</taxon>
    </lineage>
</organism>
<evidence type="ECO:0000256" key="1">
    <source>
        <dbReference type="SAM" id="Phobius"/>
    </source>
</evidence>
<feature type="transmembrane region" description="Helical" evidence="1">
    <location>
        <begin position="61"/>
        <end position="84"/>
    </location>
</feature>
<protein>
    <submittedName>
        <fullName evidence="2">Uncharacterized protein</fullName>
    </submittedName>
</protein>
<keyword evidence="1" id="KW-0472">Membrane</keyword>
<dbReference type="EMBL" id="JAUSUQ010000017">
    <property type="protein sequence ID" value="MDQ0340717.1"/>
    <property type="molecule type" value="Genomic_DNA"/>
</dbReference>
<evidence type="ECO:0000313" key="3">
    <source>
        <dbReference type="Proteomes" id="UP001232445"/>
    </source>
</evidence>
<sequence>MDRILLWCLLIIGIGLFLFSLRKPLLLKDTILIFLMKAYFSSFIGVIVVKEEMVEYPVRFLSKYFDASILFEYFLYPIMCIYLYQTTVHSRFLGIVLQCALYTAALTTIEVICEKYTDLVEYHSWTWMHSFITIFLLSLSVRLLLQLINKIEMSKV</sequence>
<proteinExistence type="predicted"/>
<keyword evidence="1" id="KW-1133">Transmembrane helix</keyword>
<evidence type="ECO:0000313" key="2">
    <source>
        <dbReference type="EMBL" id="MDQ0340717.1"/>
    </source>
</evidence>
<comment type="caution">
    <text evidence="2">The sequence shown here is derived from an EMBL/GenBank/DDBJ whole genome shotgun (WGS) entry which is preliminary data.</text>
</comment>